<evidence type="ECO:0008006" key="3">
    <source>
        <dbReference type="Google" id="ProtNLM"/>
    </source>
</evidence>
<evidence type="ECO:0000313" key="2">
    <source>
        <dbReference type="Proteomes" id="UP000030746"/>
    </source>
</evidence>
<dbReference type="AlphaFoldDB" id="V4BAW3"/>
<evidence type="ECO:0000313" key="1">
    <source>
        <dbReference type="EMBL" id="ESP04676.1"/>
    </source>
</evidence>
<gene>
    <name evidence="1" type="ORF">LOTGIDRAFT_170514</name>
</gene>
<proteinExistence type="predicted"/>
<dbReference type="Proteomes" id="UP000030746">
    <property type="component" value="Unassembled WGS sequence"/>
</dbReference>
<name>V4BAW3_LOTGI</name>
<dbReference type="EMBL" id="KB199652">
    <property type="protein sequence ID" value="ESP04676.1"/>
    <property type="molecule type" value="Genomic_DNA"/>
</dbReference>
<reference evidence="1 2" key="1">
    <citation type="journal article" date="2013" name="Nature">
        <title>Insights into bilaterian evolution from three spiralian genomes.</title>
        <authorList>
            <person name="Simakov O."/>
            <person name="Marletaz F."/>
            <person name="Cho S.J."/>
            <person name="Edsinger-Gonzales E."/>
            <person name="Havlak P."/>
            <person name="Hellsten U."/>
            <person name="Kuo D.H."/>
            <person name="Larsson T."/>
            <person name="Lv J."/>
            <person name="Arendt D."/>
            <person name="Savage R."/>
            <person name="Osoegawa K."/>
            <person name="de Jong P."/>
            <person name="Grimwood J."/>
            <person name="Chapman J.A."/>
            <person name="Shapiro H."/>
            <person name="Aerts A."/>
            <person name="Otillar R.P."/>
            <person name="Terry A.Y."/>
            <person name="Boore J.L."/>
            <person name="Grigoriev I.V."/>
            <person name="Lindberg D.R."/>
            <person name="Seaver E.C."/>
            <person name="Weisblat D.A."/>
            <person name="Putnam N.H."/>
            <person name="Rokhsar D.S."/>
        </authorList>
    </citation>
    <scope>NUCLEOTIDE SEQUENCE [LARGE SCALE GENOMIC DNA]</scope>
</reference>
<dbReference type="GeneID" id="20241437"/>
<organism evidence="1 2">
    <name type="scientific">Lottia gigantea</name>
    <name type="common">Giant owl limpet</name>
    <dbReference type="NCBI Taxonomy" id="225164"/>
    <lineage>
        <taxon>Eukaryota</taxon>
        <taxon>Metazoa</taxon>
        <taxon>Spiralia</taxon>
        <taxon>Lophotrochozoa</taxon>
        <taxon>Mollusca</taxon>
        <taxon>Gastropoda</taxon>
        <taxon>Patellogastropoda</taxon>
        <taxon>Lottioidea</taxon>
        <taxon>Lottiidae</taxon>
        <taxon>Lottia</taxon>
    </lineage>
</organism>
<protein>
    <recommendedName>
        <fullName evidence="3">Sushi domain-containing protein</fullName>
    </recommendedName>
</protein>
<dbReference type="CTD" id="20241437"/>
<dbReference type="RefSeq" id="XP_009044575.1">
    <property type="nucleotide sequence ID" value="XM_009046327.1"/>
</dbReference>
<accession>V4BAW3</accession>
<sequence length="123" mass="14746">MVKRLWGNNDCDKYILPIHTMWIPRESCEENKRFKCQSGYIPEVQTKCKNGAWYLEPTCQDCDKYILPIHTMWIPRESCEENKRFKCQSGYIPEVQTICKNGAWYLEPTCRGKNQYLYRFCTL</sequence>
<dbReference type="KEGG" id="lgi:LOTGIDRAFT_170514"/>
<dbReference type="HOGENOM" id="CLU_2017813_0_0_1"/>
<keyword evidence="2" id="KW-1185">Reference proteome</keyword>